<keyword evidence="5" id="KW-0808">Transferase</keyword>
<dbReference type="GO" id="GO:0016301">
    <property type="term" value="F:kinase activity"/>
    <property type="evidence" value="ECO:0007669"/>
    <property type="project" value="UniProtKB-KW"/>
</dbReference>
<proteinExistence type="predicted"/>
<reference evidence="11 12" key="1">
    <citation type="submission" date="2020-01" db="EMBL/GenBank/DDBJ databases">
        <authorList>
            <person name="Lee S.D."/>
        </authorList>
    </citation>
    <scope>NUCLEOTIDE SEQUENCE [LARGE SCALE GENOMIC DNA]</scope>
    <source>
        <strain evidence="11 12">SAP-1</strain>
    </source>
</reference>
<comment type="caution">
    <text evidence="11">The sequence shown here is derived from an EMBL/GenBank/DDBJ whole genome shotgun (WGS) entry which is preliminary data.</text>
</comment>
<evidence type="ECO:0000259" key="10">
    <source>
        <dbReference type="PROSITE" id="PS51101"/>
    </source>
</evidence>
<evidence type="ECO:0000313" key="11">
    <source>
        <dbReference type="EMBL" id="NMP26536.1"/>
    </source>
</evidence>
<evidence type="ECO:0000256" key="8">
    <source>
        <dbReference type="PIRSR" id="PIRSR618455-1"/>
    </source>
</evidence>
<evidence type="ECO:0000256" key="4">
    <source>
        <dbReference type="ARBA" id="ARBA00022597"/>
    </source>
</evidence>
<name>A0A848MGR2_9GAMM</name>
<comment type="subcellular location">
    <subcellularLocation>
        <location evidence="1">Cytoplasm</location>
    </subcellularLocation>
</comment>
<dbReference type="Pfam" id="PF03830">
    <property type="entry name" value="PTSIIB_sorb"/>
    <property type="match status" value="1"/>
</dbReference>
<keyword evidence="2" id="KW-0813">Transport</keyword>
<organism evidence="11 12">
    <name type="scientific">Rouxiella aceris</name>
    <dbReference type="NCBI Taxonomy" id="2703884"/>
    <lineage>
        <taxon>Bacteria</taxon>
        <taxon>Pseudomonadati</taxon>
        <taxon>Pseudomonadota</taxon>
        <taxon>Gammaproteobacteria</taxon>
        <taxon>Enterobacterales</taxon>
        <taxon>Yersiniaceae</taxon>
        <taxon>Rouxiella</taxon>
    </lineage>
</organism>
<dbReference type="SUPFAM" id="SSF52728">
    <property type="entry name" value="PTS IIb component"/>
    <property type="match status" value="1"/>
</dbReference>
<reference evidence="11 12" key="2">
    <citation type="submission" date="2020-06" db="EMBL/GenBank/DDBJ databases">
        <title>Polyphasic characterization of a Rahnella strain isolated from tree sap.</title>
        <authorList>
            <person name="Kim I.S."/>
        </authorList>
    </citation>
    <scope>NUCLEOTIDE SEQUENCE [LARGE SCALE GENOMIC DNA]</scope>
    <source>
        <strain evidence="11 12">SAP-1</strain>
    </source>
</reference>
<keyword evidence="6" id="KW-0598">Phosphotransferase system</keyword>
<dbReference type="InterPro" id="IPR018455">
    <property type="entry name" value="PTS_IIB_sorbose-sp_subgr"/>
</dbReference>
<evidence type="ECO:0000256" key="6">
    <source>
        <dbReference type="ARBA" id="ARBA00022683"/>
    </source>
</evidence>
<dbReference type="GO" id="GO:0005737">
    <property type="term" value="C:cytoplasm"/>
    <property type="evidence" value="ECO:0007669"/>
    <property type="project" value="UniProtKB-SubCell"/>
</dbReference>
<evidence type="ECO:0000256" key="9">
    <source>
        <dbReference type="PIRSR" id="PIRSR618455-2"/>
    </source>
</evidence>
<evidence type="ECO:0000256" key="3">
    <source>
        <dbReference type="ARBA" id="ARBA00022490"/>
    </source>
</evidence>
<feature type="domain" description="PTS EIIB type-4" evidence="10">
    <location>
        <begin position="1"/>
        <end position="158"/>
    </location>
</feature>
<dbReference type="CDD" id="cd00001">
    <property type="entry name" value="PTS_IIB_man"/>
    <property type="match status" value="1"/>
</dbReference>
<dbReference type="InterPro" id="IPR004720">
    <property type="entry name" value="PTS_IIB_sorbose-sp"/>
</dbReference>
<keyword evidence="12" id="KW-1185">Reference proteome</keyword>
<protein>
    <submittedName>
        <fullName evidence="11">PTS system mannose/fructose/N-acetylgalactosamine-transporter subunit IIB</fullName>
    </submittedName>
</protein>
<keyword evidence="4" id="KW-0762">Sugar transport</keyword>
<dbReference type="PROSITE" id="PS51101">
    <property type="entry name" value="PTS_EIIB_TYPE_4"/>
    <property type="match status" value="1"/>
</dbReference>
<evidence type="ECO:0000256" key="2">
    <source>
        <dbReference type="ARBA" id="ARBA00022448"/>
    </source>
</evidence>
<keyword evidence="7" id="KW-0418">Kinase</keyword>
<feature type="active site" description="Pros-phosphohistidine intermediate; for EIIB activity" evidence="8">
    <location>
        <position position="14"/>
    </location>
</feature>
<dbReference type="GO" id="GO:0009401">
    <property type="term" value="P:phosphoenolpyruvate-dependent sugar phosphotransferase system"/>
    <property type="evidence" value="ECO:0007669"/>
    <property type="project" value="UniProtKB-KW"/>
</dbReference>
<keyword evidence="3" id="KW-0963">Cytoplasm</keyword>
<evidence type="ECO:0000256" key="7">
    <source>
        <dbReference type="ARBA" id="ARBA00022777"/>
    </source>
</evidence>
<sequence length="158" mass="17618">MNILLARIDDRFIHGQVVTRWVKEYPAERLIVVSDAVAADELRKSLLISVAPSSMTANVVSVEKMIKAYHSPRYEGVSAFLLFEKPRDVLRLIEGGVKIDSVNVGGMRFENDREQVTKSVSVTADDIAAFKALQALGIRQELRQLPSDSAVDFMTKLK</sequence>
<evidence type="ECO:0000256" key="5">
    <source>
        <dbReference type="ARBA" id="ARBA00022679"/>
    </source>
</evidence>
<evidence type="ECO:0000313" key="12">
    <source>
        <dbReference type="Proteomes" id="UP000585363"/>
    </source>
</evidence>
<dbReference type="GO" id="GO:0008982">
    <property type="term" value="F:protein-N(PI)-phosphohistidine-sugar phosphotransferase activity"/>
    <property type="evidence" value="ECO:0007669"/>
    <property type="project" value="InterPro"/>
</dbReference>
<dbReference type="Gene3D" id="3.40.35.10">
    <property type="entry name" value="Phosphotransferase system, sorbose subfamily IIB component"/>
    <property type="match status" value="1"/>
</dbReference>
<accession>A0A848MGR2</accession>
<evidence type="ECO:0000256" key="1">
    <source>
        <dbReference type="ARBA" id="ARBA00004496"/>
    </source>
</evidence>
<gene>
    <name evidence="11" type="ORF">GW590_06590</name>
</gene>
<feature type="modified residue" description="Phosphohistidine; by EIIA" evidence="9">
    <location>
        <position position="14"/>
    </location>
</feature>
<dbReference type="EMBL" id="JAADJU010000003">
    <property type="protein sequence ID" value="NMP26536.1"/>
    <property type="molecule type" value="Genomic_DNA"/>
</dbReference>
<dbReference type="InterPro" id="IPR036667">
    <property type="entry name" value="PTS_IIB_sorbose-sp_sf"/>
</dbReference>
<dbReference type="Proteomes" id="UP000585363">
    <property type="component" value="Unassembled WGS sequence"/>
</dbReference>
<dbReference type="NCBIfam" id="TIGR00854">
    <property type="entry name" value="pts-sorbose"/>
    <property type="match status" value="1"/>
</dbReference>
<dbReference type="AlphaFoldDB" id="A0A848MGR2"/>